<keyword evidence="2" id="KW-1185">Reference proteome</keyword>
<reference evidence="1 2" key="1">
    <citation type="submission" date="2011-02" db="EMBL/GenBank/DDBJ databases">
        <authorList>
            <person name="Muzny D."/>
            <person name="Qin X."/>
            <person name="Buhay C."/>
            <person name="Dugan-Rocha S."/>
            <person name="Ding Y."/>
            <person name="Chen G."/>
            <person name="Hawes A."/>
            <person name="Holder M."/>
            <person name="Jhangiani S."/>
            <person name="Johnson A."/>
            <person name="Khan Z."/>
            <person name="Li Z."/>
            <person name="Liu W."/>
            <person name="Liu X."/>
            <person name="Perez L."/>
            <person name="Shen H."/>
            <person name="Wang Q."/>
            <person name="Watt J."/>
            <person name="Xi L."/>
            <person name="Xin Y."/>
            <person name="Zhou J."/>
            <person name="Deng J."/>
            <person name="Jiang H."/>
            <person name="Liu Y."/>
            <person name="Qu J."/>
            <person name="Song X.-Z."/>
            <person name="Zhang L."/>
            <person name="Villasana D."/>
            <person name="Johnson A."/>
            <person name="Liu J."/>
            <person name="Liyanage D."/>
            <person name="Lorensuhewa L."/>
            <person name="Robinson T."/>
            <person name="Song A."/>
            <person name="Song B.-B."/>
            <person name="Dinh H."/>
            <person name="Thornton R."/>
            <person name="Coyle M."/>
            <person name="Francisco L."/>
            <person name="Jackson L."/>
            <person name="Javaid M."/>
            <person name="Korchina V."/>
            <person name="Kovar C."/>
            <person name="Mata R."/>
            <person name="Mathew T."/>
            <person name="Ngo R."/>
            <person name="Nguyen L."/>
            <person name="Nguyen N."/>
            <person name="Okwuonu G."/>
            <person name="Ongeri F."/>
            <person name="Pham C."/>
            <person name="Simmons D."/>
            <person name="Wilczek-Boney K."/>
            <person name="Hale W."/>
            <person name="Jakkamsetti A."/>
            <person name="Pham P."/>
            <person name="Ruth R."/>
            <person name="San Lucas F."/>
            <person name="Warren J."/>
            <person name="Zhang J."/>
            <person name="Zhao Z."/>
            <person name="Zhou C."/>
            <person name="Zhu D."/>
            <person name="Lee S."/>
            <person name="Bess C."/>
            <person name="Blankenburg K."/>
            <person name="Forbes L."/>
            <person name="Fu Q."/>
            <person name="Gubbala S."/>
            <person name="Hirani K."/>
            <person name="Jayaseelan J.C."/>
            <person name="Lara F."/>
            <person name="Munidasa M."/>
            <person name="Palculict T."/>
            <person name="Patil S."/>
            <person name="Pu L.-L."/>
            <person name="Saada N."/>
            <person name="Tang L."/>
            <person name="Weissenberger G."/>
            <person name="Zhu Y."/>
            <person name="Hemphill L."/>
            <person name="Shang Y."/>
            <person name="Youmans B."/>
            <person name="Ayvaz T."/>
            <person name="Ross M."/>
            <person name="Santibanez J."/>
            <person name="Aqrawi P."/>
            <person name="Gross S."/>
            <person name="Joshi V."/>
            <person name="Fowler G."/>
            <person name="Nazareth L."/>
            <person name="Reid J."/>
            <person name="Worley K."/>
            <person name="Petrosino J."/>
            <person name="Highlander S."/>
            <person name="Gibbs R."/>
        </authorList>
    </citation>
    <scope>NUCLEOTIDE SEQUENCE [LARGE SCALE GENOMIC DNA]</scope>
    <source>
        <strain evidence="1 2">DSM 15829</strain>
    </source>
</reference>
<gene>
    <name evidence="1" type="ORF">HMPREF0091_10538</name>
</gene>
<proteinExistence type="predicted"/>
<dbReference type="GeneID" id="93210148"/>
<dbReference type="RefSeq" id="WP_006302719.1">
    <property type="nucleotide sequence ID" value="NZ_ACGK02000001.1"/>
</dbReference>
<organism evidence="1 2">
    <name type="scientific">Fannyhessea vaginae DSM 15829</name>
    <dbReference type="NCBI Taxonomy" id="525256"/>
    <lineage>
        <taxon>Bacteria</taxon>
        <taxon>Bacillati</taxon>
        <taxon>Actinomycetota</taxon>
        <taxon>Coriobacteriia</taxon>
        <taxon>Coriobacteriales</taxon>
        <taxon>Atopobiaceae</taxon>
        <taxon>Fannyhessea</taxon>
    </lineage>
</organism>
<protein>
    <submittedName>
        <fullName evidence="1">Uncharacterized protein</fullName>
    </submittedName>
</protein>
<dbReference type="Proteomes" id="UP000005947">
    <property type="component" value="Unassembled WGS sequence"/>
</dbReference>
<accession>F1T4E7</accession>
<comment type="caution">
    <text evidence="1">The sequence shown here is derived from an EMBL/GenBank/DDBJ whole genome shotgun (WGS) entry which is preliminary data.</text>
</comment>
<name>F1T4E7_9ACTN</name>
<dbReference type="EMBL" id="ACGK02000001">
    <property type="protein sequence ID" value="EGF23591.1"/>
    <property type="molecule type" value="Genomic_DNA"/>
</dbReference>
<dbReference type="OrthoDB" id="9765386at2"/>
<sequence length="165" mass="18819">MRCKTHAKTSAGEDKGHYHSNCHCRIVAGKKDTCVEGYKPEEILKALGDKVTIVGLTPGKPMSFEEADHLRANPKYKYIYEAWVKFTKGEITEETFKRIQNNYAGYSVNCQTCVVANEARRRGYNVRALPNNKKPDSPTYLLSRDTSLAYIDRETGKRPKYITYT</sequence>
<evidence type="ECO:0000313" key="1">
    <source>
        <dbReference type="EMBL" id="EGF23591.1"/>
    </source>
</evidence>
<evidence type="ECO:0000313" key="2">
    <source>
        <dbReference type="Proteomes" id="UP000005947"/>
    </source>
</evidence>
<dbReference type="AlphaFoldDB" id="F1T4E7"/>